<evidence type="ECO:0000313" key="8">
    <source>
        <dbReference type="Proteomes" id="UP001164761"/>
    </source>
</evidence>
<dbReference type="InterPro" id="IPR052047">
    <property type="entry name" value="GH94_Enzymes"/>
</dbReference>
<dbReference type="Pfam" id="PF21250">
    <property type="entry name" value="SOGP_2nd"/>
    <property type="match status" value="1"/>
</dbReference>
<dbReference type="PANTHER" id="PTHR37469:SF2">
    <property type="entry name" value="CELLOBIONIC ACID PHOSPHORYLASE"/>
    <property type="match status" value="1"/>
</dbReference>
<evidence type="ECO:0000256" key="2">
    <source>
        <dbReference type="ARBA" id="ARBA00022679"/>
    </source>
</evidence>
<dbReference type="InterPro" id="IPR033432">
    <property type="entry name" value="GH94_catalytic"/>
</dbReference>
<gene>
    <name evidence="7" type="ORF">NZD89_24505</name>
</gene>
<feature type="domain" description="Glycoside phosphorylase super sandwich" evidence="4">
    <location>
        <begin position="305"/>
        <end position="553"/>
    </location>
</feature>
<sequence length="1114" mass="128216">MIFDSSEFHVKAGDFDFTFLNSGDISKATHKSILMNRLVTNSIDGSLNNLYLRVYRDTAVKVYPLLGVKSTSDVYVGDGRVVWRGEADLVQYEVTFYLHGQGIWFWDVNVSGNDVDIDVILGQDLGLAHKDAVRSNEAYVSQYIDHKVFQDEIRGYVICSRQNQPQDGSFPYIQHGCLTRAVGYSTDGFQFFGISYKETNQPKVLTERTLANEIYQYEFAYTALQSERKHLRGTENIVFYGLYKEDHHTAVQQLEFYDDVESVWEQIQAQSNSPVEHVKRAIISPLFGEPLHTIRMTPEELEFYFPHRHEEEWVGETLLSFFTDTHEHVVLKEKEMLVERPHGHILMTGKNDRVLENVLTSTSYMYGVFNSQLTVGNTSFNKMITNTRDALNIMKTPGQRIYIEMNGMYHLLTMPSLFELGFNYARWYYKTEDDLLIVTNYTVFDSPEIRLNVRSAVGKTYRYLVTSQVSMNNQEYEVPFRTEFDGETISVYSDKESDSFHVHPKLCYRQRLYGADIVLKDENLIATNVASRACSLVVLELSETSEWDMVTQGLLHGEETPFVARDLESEIERFRLFYQSVMNGFRLSRNDGSSVELEKYNDIAWWFTHNMLVHYSVPHGLEQYGGAAWGTRDVCQGPTEYFLATQNYESVREILEIVYAHQYQDDGNWPQWFMFDKYNSIQQEESHGDIIVWPLKALADYITITNDYSILNQEVCYTDRESFTFTTESETIFSHIQKQIRYIKDHFAPGTHLPLYGDGDWDDTLQPANAELKQRLVSSWTVALTYQTVQRLSHALEQVDTGMWRELQTLASEIAEDFHNLLSKSEVIPGFVLMEPNGQTEFMLHPSDQTTGISYRLLPMIRSMISELFEPEKAEAHYQIIKKEMYFPDGVRLMSRPARYNGGVSTHFKRAEQAANFGREIGLQYVHAHIRFVEAMAKLGKSDEAWQGLQMVNPIGIQNVVPNAALRQSNTYFSSSDGQFLTRYEAQDLFDRLRDGTVDVKGGWRIYSSGPGIYMNQLISNCLGIRSAFGDLVIDPVLPQALNGLQFHFRLHGYPVVFVYHLMGPELRRIAINGQDVVTGVIENKYRNGGCVIRRSVLDKVLINGENLIHIFMA</sequence>
<dbReference type="InterPro" id="IPR012341">
    <property type="entry name" value="6hp_glycosidase-like_sf"/>
</dbReference>
<reference evidence="7" key="1">
    <citation type="submission" date="2022-08" db="EMBL/GenBank/DDBJ databases">
        <title>Alicyclobacillus fastidiosus DSM 17978, complete genome.</title>
        <authorList>
            <person name="Wang Q."/>
            <person name="Cai R."/>
            <person name="Wang Z."/>
        </authorList>
    </citation>
    <scope>NUCLEOTIDE SEQUENCE</scope>
    <source>
        <strain evidence="7">DSM 17978</strain>
    </source>
</reference>
<dbReference type="SUPFAM" id="SSF48208">
    <property type="entry name" value="Six-hairpin glycosidases"/>
    <property type="match status" value="1"/>
</dbReference>
<accession>A0ABY6ZFM3</accession>
<dbReference type="Gene3D" id="1.50.10.10">
    <property type="match status" value="1"/>
</dbReference>
<dbReference type="InterPro" id="IPR048773">
    <property type="entry name" value="SOGP_C"/>
</dbReference>
<dbReference type="InterPro" id="IPR037018">
    <property type="entry name" value="GH65_N"/>
</dbReference>
<evidence type="ECO:0000259" key="5">
    <source>
        <dbReference type="Pfam" id="PF21270"/>
    </source>
</evidence>
<evidence type="ECO:0000259" key="6">
    <source>
        <dbReference type="Pfam" id="PF21958"/>
    </source>
</evidence>
<dbReference type="EMBL" id="CP104067">
    <property type="protein sequence ID" value="WAH41373.1"/>
    <property type="molecule type" value="Genomic_DNA"/>
</dbReference>
<feature type="domain" description="Glycosyl hydrolase 94 catalytic" evidence="3">
    <location>
        <begin position="687"/>
        <end position="959"/>
    </location>
</feature>
<dbReference type="Pfam" id="PF21958">
    <property type="entry name" value="SOGP_N"/>
    <property type="match status" value="1"/>
</dbReference>
<feature type="domain" description="Glycoside phosphorylase C-terminal" evidence="5">
    <location>
        <begin position="1024"/>
        <end position="1112"/>
    </location>
</feature>
<dbReference type="Pfam" id="PF21270">
    <property type="entry name" value="SOGP_4th"/>
    <property type="match status" value="1"/>
</dbReference>
<evidence type="ECO:0000313" key="7">
    <source>
        <dbReference type="EMBL" id="WAH41373.1"/>
    </source>
</evidence>
<evidence type="ECO:0000256" key="1">
    <source>
        <dbReference type="ARBA" id="ARBA00022676"/>
    </source>
</evidence>
<dbReference type="Proteomes" id="UP001164761">
    <property type="component" value="Chromosome"/>
</dbReference>
<keyword evidence="8" id="KW-1185">Reference proteome</keyword>
<proteinExistence type="predicted"/>
<keyword evidence="2" id="KW-0808">Transferase</keyword>
<name>A0ABY6ZFM3_9BACL</name>
<dbReference type="InterPro" id="IPR048771">
    <property type="entry name" value="SOGP_2nd"/>
</dbReference>
<protein>
    <submittedName>
        <fullName evidence="7">Cellobiose phosphorylase</fullName>
    </submittedName>
</protein>
<evidence type="ECO:0000259" key="3">
    <source>
        <dbReference type="Pfam" id="PF17167"/>
    </source>
</evidence>
<feature type="domain" description="SOGP N-terminal" evidence="6">
    <location>
        <begin position="18"/>
        <end position="241"/>
    </location>
</feature>
<dbReference type="RefSeq" id="WP_268005285.1">
    <property type="nucleotide sequence ID" value="NZ_CP104067.1"/>
</dbReference>
<evidence type="ECO:0000259" key="4">
    <source>
        <dbReference type="Pfam" id="PF21250"/>
    </source>
</evidence>
<dbReference type="PANTHER" id="PTHR37469">
    <property type="entry name" value="CELLOBIONIC ACID PHOSPHORYLASE-RELATED"/>
    <property type="match status" value="1"/>
</dbReference>
<dbReference type="InterPro" id="IPR053831">
    <property type="entry name" value="SOGP_N"/>
</dbReference>
<organism evidence="7 8">
    <name type="scientific">Alicyclobacillus fastidiosus</name>
    <dbReference type="NCBI Taxonomy" id="392011"/>
    <lineage>
        <taxon>Bacteria</taxon>
        <taxon>Bacillati</taxon>
        <taxon>Bacillota</taxon>
        <taxon>Bacilli</taxon>
        <taxon>Bacillales</taxon>
        <taxon>Alicyclobacillaceae</taxon>
        <taxon>Alicyclobacillus</taxon>
    </lineage>
</organism>
<dbReference type="Pfam" id="PF17167">
    <property type="entry name" value="Glyco_hydro_94"/>
    <property type="match status" value="1"/>
</dbReference>
<dbReference type="Gene3D" id="2.70.98.40">
    <property type="entry name" value="Glycoside hydrolase, family 65, N-terminal domain"/>
    <property type="match status" value="1"/>
</dbReference>
<keyword evidence="1" id="KW-0328">Glycosyltransferase</keyword>
<dbReference type="InterPro" id="IPR008928">
    <property type="entry name" value="6-hairpin_glycosidase_sf"/>
</dbReference>